<dbReference type="PROSITE" id="PS50931">
    <property type="entry name" value="HTH_LYSR"/>
    <property type="match status" value="1"/>
</dbReference>
<dbReference type="RefSeq" id="WP_085082878.1">
    <property type="nucleotide sequence ID" value="NZ_FXAK01000001.1"/>
</dbReference>
<organism evidence="7 8">
    <name type="scientific">Azospirillum oryzae</name>
    <dbReference type="NCBI Taxonomy" id="286727"/>
    <lineage>
        <taxon>Bacteria</taxon>
        <taxon>Pseudomonadati</taxon>
        <taxon>Pseudomonadota</taxon>
        <taxon>Alphaproteobacteria</taxon>
        <taxon>Rhodospirillales</taxon>
        <taxon>Azospirillaceae</taxon>
        <taxon>Azospirillum</taxon>
    </lineage>
</organism>
<dbReference type="OrthoDB" id="7333438at2"/>
<evidence type="ECO:0000256" key="2">
    <source>
        <dbReference type="ARBA" id="ARBA00023015"/>
    </source>
</evidence>
<evidence type="ECO:0000256" key="5">
    <source>
        <dbReference type="SAM" id="MobiDB-lite"/>
    </source>
</evidence>
<dbReference type="STRING" id="286727.SAMN02982917_1024"/>
<dbReference type="PANTHER" id="PTHR30537">
    <property type="entry name" value="HTH-TYPE TRANSCRIPTIONAL REGULATOR"/>
    <property type="match status" value="1"/>
</dbReference>
<keyword evidence="4" id="KW-0804">Transcription</keyword>
<protein>
    <submittedName>
        <fullName evidence="7">Transcriptional regulator, LysR family</fullName>
    </submittedName>
</protein>
<feature type="domain" description="HTH lysR-type" evidence="6">
    <location>
        <begin position="1"/>
        <end position="62"/>
    </location>
</feature>
<dbReference type="Gene3D" id="1.10.10.10">
    <property type="entry name" value="Winged helix-like DNA-binding domain superfamily/Winged helix DNA-binding domain"/>
    <property type="match status" value="1"/>
</dbReference>
<evidence type="ECO:0000256" key="3">
    <source>
        <dbReference type="ARBA" id="ARBA00023125"/>
    </source>
</evidence>
<evidence type="ECO:0000313" key="7">
    <source>
        <dbReference type="EMBL" id="SMF22043.1"/>
    </source>
</evidence>
<dbReference type="AlphaFoldDB" id="A0A1X7DUH0"/>
<dbReference type="GO" id="GO:0006351">
    <property type="term" value="P:DNA-templated transcription"/>
    <property type="evidence" value="ECO:0007669"/>
    <property type="project" value="TreeGrafter"/>
</dbReference>
<keyword evidence="2" id="KW-0805">Transcription regulation</keyword>
<dbReference type="InterPro" id="IPR036390">
    <property type="entry name" value="WH_DNA-bd_sf"/>
</dbReference>
<dbReference type="SUPFAM" id="SSF46785">
    <property type="entry name" value="Winged helix' DNA-binding domain"/>
    <property type="match status" value="1"/>
</dbReference>
<evidence type="ECO:0000259" key="6">
    <source>
        <dbReference type="PROSITE" id="PS50931"/>
    </source>
</evidence>
<keyword evidence="3" id="KW-0238">DNA-binding</keyword>
<evidence type="ECO:0000256" key="4">
    <source>
        <dbReference type="ARBA" id="ARBA00023163"/>
    </source>
</evidence>
<sequence length="321" mass="34800">MLSSSNWDDLRFLLAVARHGSLSAAARVLGVNHSTVLRRVTALEQAMGAQLFDKLPGGYVLTAAGDEMHRVAQKMEEDLAAANRLLSGRDTRISGSLRVTTVDILTLYILPRHIAAFRRLHPELRVDLVAAEASLSLTRREADVAIRATSSPPENLVGRAVSGLAFAVYGAAAWLDATDHAGDLDRHPWVGLDESFDHTNLAHWMKRTVPAASIGYRVNSVAGAVEAVRAGIGLGLLPCGVVDRDPAFRRIGDPVPEADAKLWLLTHEDLRHMGRVRAFLDFMADALTRERNLLEGRCPIPLSRPISPSPPRGEGRGEGDA</sequence>
<dbReference type="Proteomes" id="UP000192936">
    <property type="component" value="Unassembled WGS sequence"/>
</dbReference>
<dbReference type="InterPro" id="IPR036388">
    <property type="entry name" value="WH-like_DNA-bd_sf"/>
</dbReference>
<comment type="similarity">
    <text evidence="1">Belongs to the LysR transcriptional regulatory family.</text>
</comment>
<name>A0A1X7DUH0_9PROT</name>
<dbReference type="Pfam" id="PF03466">
    <property type="entry name" value="LysR_substrate"/>
    <property type="match status" value="1"/>
</dbReference>
<proteinExistence type="inferred from homology"/>
<dbReference type="InterPro" id="IPR058163">
    <property type="entry name" value="LysR-type_TF_proteobact-type"/>
</dbReference>
<dbReference type="GO" id="GO:0003700">
    <property type="term" value="F:DNA-binding transcription factor activity"/>
    <property type="evidence" value="ECO:0007669"/>
    <property type="project" value="InterPro"/>
</dbReference>
<dbReference type="GO" id="GO:0043565">
    <property type="term" value="F:sequence-specific DNA binding"/>
    <property type="evidence" value="ECO:0007669"/>
    <property type="project" value="TreeGrafter"/>
</dbReference>
<evidence type="ECO:0000256" key="1">
    <source>
        <dbReference type="ARBA" id="ARBA00009437"/>
    </source>
</evidence>
<feature type="region of interest" description="Disordered" evidence="5">
    <location>
        <begin position="300"/>
        <end position="321"/>
    </location>
</feature>
<dbReference type="EMBL" id="FXAK01000001">
    <property type="protein sequence ID" value="SMF22043.1"/>
    <property type="molecule type" value="Genomic_DNA"/>
</dbReference>
<dbReference type="InterPro" id="IPR000847">
    <property type="entry name" value="LysR_HTH_N"/>
</dbReference>
<gene>
    <name evidence="7" type="ORF">SAMN02982917_1024</name>
</gene>
<dbReference type="SUPFAM" id="SSF53850">
    <property type="entry name" value="Periplasmic binding protein-like II"/>
    <property type="match status" value="1"/>
</dbReference>
<dbReference type="Pfam" id="PF00126">
    <property type="entry name" value="HTH_1"/>
    <property type="match status" value="1"/>
</dbReference>
<evidence type="ECO:0000313" key="8">
    <source>
        <dbReference type="Proteomes" id="UP000192936"/>
    </source>
</evidence>
<dbReference type="InterPro" id="IPR005119">
    <property type="entry name" value="LysR_subst-bd"/>
</dbReference>
<reference evidence="7 8" key="1">
    <citation type="submission" date="2017-04" db="EMBL/GenBank/DDBJ databases">
        <authorList>
            <person name="Afonso C.L."/>
            <person name="Miller P.J."/>
            <person name="Scott M.A."/>
            <person name="Spackman E."/>
            <person name="Goraichik I."/>
            <person name="Dimitrov K.M."/>
            <person name="Suarez D.L."/>
            <person name="Swayne D.E."/>
        </authorList>
    </citation>
    <scope>NUCLEOTIDE SEQUENCE [LARGE SCALE GENOMIC DNA]</scope>
    <source>
        <strain evidence="7 8">A2P</strain>
    </source>
</reference>
<dbReference type="PANTHER" id="PTHR30537:SF3">
    <property type="entry name" value="TRANSCRIPTIONAL REGULATORY PROTEIN"/>
    <property type="match status" value="1"/>
</dbReference>
<accession>A0A1X7DUH0</accession>
<dbReference type="Gene3D" id="3.40.190.290">
    <property type="match status" value="1"/>
</dbReference>